<organism evidence="3 4">
    <name type="scientific">Methylocapsa palsarum</name>
    <dbReference type="NCBI Taxonomy" id="1612308"/>
    <lineage>
        <taxon>Bacteria</taxon>
        <taxon>Pseudomonadati</taxon>
        <taxon>Pseudomonadota</taxon>
        <taxon>Alphaproteobacteria</taxon>
        <taxon>Hyphomicrobiales</taxon>
        <taxon>Beijerinckiaceae</taxon>
        <taxon>Methylocapsa</taxon>
    </lineage>
</organism>
<evidence type="ECO:0000313" key="4">
    <source>
        <dbReference type="Proteomes" id="UP000198755"/>
    </source>
</evidence>
<sequence>MANLTRTIGLMSGTSMDGVDVALIETDGKEKIELGPFGSFAYGDEDRALLRAALVDAARLDDRIARPGTLAQAEAMVTLRHAEAVERFLAERAIDRKCVDVVGFHGQTVLHRPEQGLTVQIGDGAALAARLGVTVVHDFRAADVAAGGQGAPLVPAFHRALAARAGFAAPVVVINIGGVANLTFIAPGEEPIACDAGPGNALLDDLMLARTGEQMDRDGAAAAAGRVDRAALAALLDNDFFAKAPPKALDRNAFSLAPVERLGLEDAAATLSAFTAAGIESVMAHLPASPTLAIVCGGGAFNKTLMRELADRLPCPLADANSLGWSAEAMEAEAFAYLAARALKNLPLTFPGTTGVREPTYGGVIARP</sequence>
<comment type="function">
    <text evidence="2">Catalyzes the specific phosphorylation of 1,6-anhydro-N-acetylmuramic acid (anhMurNAc) with the simultaneous cleavage of the 1,6-anhydro ring, generating MurNAc-6-P. Is required for the utilization of anhMurNAc either imported from the medium or derived from its own cell wall murein, and thus plays a role in cell wall recycling.</text>
</comment>
<gene>
    <name evidence="2" type="primary">anmK</name>
    <name evidence="3" type="ORF">SAMN05444581_11043</name>
</gene>
<dbReference type="GO" id="GO:0016773">
    <property type="term" value="F:phosphotransferase activity, alcohol group as acceptor"/>
    <property type="evidence" value="ECO:0007669"/>
    <property type="project" value="UniProtKB-UniRule"/>
</dbReference>
<dbReference type="EC" id="2.7.1.170" evidence="2"/>
<keyword evidence="4" id="KW-1185">Reference proteome</keyword>
<evidence type="ECO:0000256" key="2">
    <source>
        <dbReference type="HAMAP-Rule" id="MF_01270"/>
    </source>
</evidence>
<dbReference type="EMBL" id="FOSN01000010">
    <property type="protein sequence ID" value="SFK54700.1"/>
    <property type="molecule type" value="Genomic_DNA"/>
</dbReference>
<dbReference type="SUPFAM" id="SSF53067">
    <property type="entry name" value="Actin-like ATPase domain"/>
    <property type="match status" value="1"/>
</dbReference>
<keyword evidence="1 2" id="KW-0119">Carbohydrate metabolism</keyword>
<feature type="binding site" evidence="2">
    <location>
        <begin position="13"/>
        <end position="20"/>
    </location>
    <ligand>
        <name>ATP</name>
        <dbReference type="ChEBI" id="CHEBI:30616"/>
    </ligand>
</feature>
<dbReference type="Proteomes" id="UP000198755">
    <property type="component" value="Unassembled WGS sequence"/>
</dbReference>
<dbReference type="GO" id="GO:0005524">
    <property type="term" value="F:ATP binding"/>
    <property type="evidence" value="ECO:0007669"/>
    <property type="project" value="UniProtKB-UniRule"/>
</dbReference>
<dbReference type="AlphaFoldDB" id="A0A1I4AET8"/>
<comment type="similarity">
    <text evidence="2">Belongs to the anhydro-N-acetylmuramic acid kinase family.</text>
</comment>
<dbReference type="GO" id="GO:0006040">
    <property type="term" value="P:amino sugar metabolic process"/>
    <property type="evidence" value="ECO:0007669"/>
    <property type="project" value="InterPro"/>
</dbReference>
<name>A0A1I4AET8_9HYPH</name>
<comment type="catalytic activity">
    <reaction evidence="2">
        <text>1,6-anhydro-N-acetyl-beta-muramate + ATP + H2O = N-acetyl-D-muramate 6-phosphate + ADP + H(+)</text>
        <dbReference type="Rhea" id="RHEA:24952"/>
        <dbReference type="ChEBI" id="CHEBI:15377"/>
        <dbReference type="ChEBI" id="CHEBI:15378"/>
        <dbReference type="ChEBI" id="CHEBI:30616"/>
        <dbReference type="ChEBI" id="CHEBI:58690"/>
        <dbReference type="ChEBI" id="CHEBI:58722"/>
        <dbReference type="ChEBI" id="CHEBI:456216"/>
        <dbReference type="EC" id="2.7.1.170"/>
    </reaction>
</comment>
<dbReference type="PANTHER" id="PTHR30605:SF0">
    <property type="entry name" value="ANHYDRO-N-ACETYLMURAMIC ACID KINASE"/>
    <property type="match status" value="1"/>
</dbReference>
<dbReference type="HAMAP" id="MF_01270">
    <property type="entry name" value="AnhMurNAc_kinase"/>
    <property type="match status" value="1"/>
</dbReference>
<dbReference type="Pfam" id="PF03702">
    <property type="entry name" value="AnmK"/>
    <property type="match status" value="1"/>
</dbReference>
<proteinExistence type="inferred from homology"/>
<dbReference type="UniPathway" id="UPA00544"/>
<dbReference type="Gene3D" id="3.30.420.40">
    <property type="match status" value="2"/>
</dbReference>
<keyword evidence="2 3" id="KW-0418">Kinase</keyword>
<keyword evidence="2" id="KW-0547">Nucleotide-binding</keyword>
<evidence type="ECO:0000313" key="3">
    <source>
        <dbReference type="EMBL" id="SFK54700.1"/>
    </source>
</evidence>
<accession>A0A1I4AET8</accession>
<dbReference type="GO" id="GO:0097175">
    <property type="term" value="P:1,6-anhydro-N-acetyl-beta-muramic acid catabolic process"/>
    <property type="evidence" value="ECO:0007669"/>
    <property type="project" value="UniProtKB-UniRule"/>
</dbReference>
<dbReference type="UniPathway" id="UPA00343"/>
<dbReference type="RefSeq" id="WP_091682726.1">
    <property type="nucleotide sequence ID" value="NZ_FOSN01000010.1"/>
</dbReference>
<dbReference type="PANTHER" id="PTHR30605">
    <property type="entry name" value="ANHYDRO-N-ACETYLMURAMIC ACID KINASE"/>
    <property type="match status" value="1"/>
</dbReference>
<comment type="pathway">
    <text evidence="2">Amino-sugar metabolism; 1,6-anhydro-N-acetylmuramate degradation.</text>
</comment>
<dbReference type="InterPro" id="IPR043129">
    <property type="entry name" value="ATPase_NBD"/>
</dbReference>
<dbReference type="GO" id="GO:0009254">
    <property type="term" value="P:peptidoglycan turnover"/>
    <property type="evidence" value="ECO:0007669"/>
    <property type="project" value="UniProtKB-UniRule"/>
</dbReference>
<keyword evidence="2" id="KW-0808">Transferase</keyword>
<evidence type="ECO:0000256" key="1">
    <source>
        <dbReference type="ARBA" id="ARBA00023277"/>
    </source>
</evidence>
<dbReference type="InterPro" id="IPR005338">
    <property type="entry name" value="Anhydro_N_Ac-Mur_kinase"/>
</dbReference>
<dbReference type="GO" id="GO:0016301">
    <property type="term" value="F:kinase activity"/>
    <property type="evidence" value="ECO:0007669"/>
    <property type="project" value="UniProtKB-KW"/>
</dbReference>
<protein>
    <recommendedName>
        <fullName evidence="2">Anhydro-N-acetylmuramic acid kinase</fullName>
        <ecNumber evidence="2">2.7.1.170</ecNumber>
    </recommendedName>
    <alternativeName>
        <fullName evidence="2">AnhMurNAc kinase</fullName>
    </alternativeName>
</protein>
<reference evidence="3 4" key="1">
    <citation type="submission" date="2016-10" db="EMBL/GenBank/DDBJ databases">
        <authorList>
            <person name="de Groot N.N."/>
        </authorList>
    </citation>
    <scope>NUCLEOTIDE SEQUENCE [LARGE SCALE GENOMIC DNA]</scope>
    <source>
        <strain evidence="3 4">NE2</strain>
    </source>
</reference>
<dbReference type="OrthoDB" id="9763949at2"/>
<comment type="pathway">
    <text evidence="2">Cell wall biogenesis; peptidoglycan recycling.</text>
</comment>
<keyword evidence="2" id="KW-0067">ATP-binding</keyword>
<dbReference type="STRING" id="1612308.SAMN05444581_11043"/>
<dbReference type="NCBIfam" id="NF007141">
    <property type="entry name" value="PRK09585.1-5"/>
    <property type="match status" value="1"/>
</dbReference>